<keyword evidence="1 3" id="KW-0378">Hydrolase</keyword>
<dbReference type="GO" id="GO:0016787">
    <property type="term" value="F:hydrolase activity"/>
    <property type="evidence" value="ECO:0007669"/>
    <property type="project" value="UniProtKB-KW"/>
</dbReference>
<dbReference type="RefSeq" id="WP_313875223.1">
    <property type="nucleotide sequence ID" value="NZ_JAVBIK010000001.1"/>
</dbReference>
<comment type="caution">
    <text evidence="3">The sequence shown here is derived from an EMBL/GenBank/DDBJ whole genome shotgun (WGS) entry which is preliminary data.</text>
</comment>
<evidence type="ECO:0000313" key="3">
    <source>
        <dbReference type="EMBL" id="MDT7519549.1"/>
    </source>
</evidence>
<accession>A0ABU3KP00</accession>
<dbReference type="InterPro" id="IPR050300">
    <property type="entry name" value="GDXG_lipolytic_enzyme"/>
</dbReference>
<feature type="domain" description="BD-FAE-like" evidence="2">
    <location>
        <begin position="15"/>
        <end position="193"/>
    </location>
</feature>
<dbReference type="InterPro" id="IPR029058">
    <property type="entry name" value="AB_hydrolase_fold"/>
</dbReference>
<protein>
    <submittedName>
        <fullName evidence="3">Alpha/beta hydrolase</fullName>
    </submittedName>
</protein>
<dbReference type="SUPFAM" id="SSF53474">
    <property type="entry name" value="alpha/beta-Hydrolases"/>
    <property type="match status" value="1"/>
</dbReference>
<organism evidence="3 4">
    <name type="scientific">Rhodoferax potami</name>
    <dbReference type="NCBI Taxonomy" id="3068338"/>
    <lineage>
        <taxon>Bacteria</taxon>
        <taxon>Pseudomonadati</taxon>
        <taxon>Pseudomonadota</taxon>
        <taxon>Betaproteobacteria</taxon>
        <taxon>Burkholderiales</taxon>
        <taxon>Comamonadaceae</taxon>
        <taxon>Rhodoferax</taxon>
    </lineage>
</organism>
<dbReference type="EMBL" id="JAVBIK010000001">
    <property type="protein sequence ID" value="MDT7519549.1"/>
    <property type="molecule type" value="Genomic_DNA"/>
</dbReference>
<gene>
    <name evidence="3" type="ORF">RAE19_12655</name>
</gene>
<reference evidence="3 4" key="1">
    <citation type="submission" date="2023-08" db="EMBL/GenBank/DDBJ databases">
        <title>Rhodoferax potami sp. nov. and Rhodoferax mekongensis sp. nov., isolated from the Mekong River in Thailand.</title>
        <authorList>
            <person name="Kitikhun S."/>
            <person name="Charoenyingcharoen P."/>
            <person name="Siriarchawattana P."/>
            <person name="Likhitrattanapisal S."/>
            <person name="Nilsakha T."/>
            <person name="Chanpet A."/>
            <person name="Rattanawaree P."/>
            <person name="Ingsriswang S."/>
        </authorList>
    </citation>
    <scope>NUCLEOTIDE SEQUENCE [LARGE SCALE GENOMIC DNA]</scope>
    <source>
        <strain evidence="3 4">TBRC 17660</strain>
    </source>
</reference>
<dbReference type="Pfam" id="PF20434">
    <property type="entry name" value="BD-FAE"/>
    <property type="match status" value="1"/>
</dbReference>
<evidence type="ECO:0000313" key="4">
    <source>
        <dbReference type="Proteomes" id="UP001321700"/>
    </source>
</evidence>
<sequence>MHEGVTYGPLHRQRLDVYVPRAAQPPKGWPVVVFYYGGSWNRGERAQYRFVGEALASRGILTLVADYRLYPEVRYPDFLRDSAAALSYGLDHAADWGGNPDKVYVMGHSAGAYNAAMMALDPRWLAAHGRSPQQLAGWIGLAGPYDFLPLTNVDAMPVFHHPNYPANSQPLDHVQPGAPRALLLAALEDDLVNPQRNTAGIAERLGAAQVPVLVKMHTRVNHITLVAALSRPLRWMAPVLNDVVQFIQGPASP</sequence>
<dbReference type="PANTHER" id="PTHR48081">
    <property type="entry name" value="AB HYDROLASE SUPERFAMILY PROTEIN C4A8.06C"/>
    <property type="match status" value="1"/>
</dbReference>
<name>A0ABU3KP00_9BURK</name>
<evidence type="ECO:0000259" key="2">
    <source>
        <dbReference type="Pfam" id="PF20434"/>
    </source>
</evidence>
<dbReference type="Proteomes" id="UP001321700">
    <property type="component" value="Unassembled WGS sequence"/>
</dbReference>
<dbReference type="InterPro" id="IPR049492">
    <property type="entry name" value="BD-FAE-like_dom"/>
</dbReference>
<dbReference type="Gene3D" id="3.40.50.1820">
    <property type="entry name" value="alpha/beta hydrolase"/>
    <property type="match status" value="1"/>
</dbReference>
<keyword evidence="4" id="KW-1185">Reference proteome</keyword>
<evidence type="ECO:0000256" key="1">
    <source>
        <dbReference type="ARBA" id="ARBA00022801"/>
    </source>
</evidence>
<dbReference type="PANTHER" id="PTHR48081:SF9">
    <property type="entry name" value="CARBOXYLESTERASE"/>
    <property type="match status" value="1"/>
</dbReference>
<proteinExistence type="predicted"/>